<dbReference type="AlphaFoldDB" id="A0A9P6QDA6"/>
<dbReference type="PROSITE" id="PS51471">
    <property type="entry name" value="FE2OG_OXY"/>
    <property type="match status" value="1"/>
</dbReference>
<dbReference type="SUPFAM" id="SSF51197">
    <property type="entry name" value="Clavaminate synthase-like"/>
    <property type="match status" value="1"/>
</dbReference>
<keyword evidence="3 5" id="KW-0560">Oxidoreductase</keyword>
<evidence type="ECO:0000259" key="7">
    <source>
        <dbReference type="PROSITE" id="PS51471"/>
    </source>
</evidence>
<proteinExistence type="inferred from homology"/>
<dbReference type="GO" id="GO:0046872">
    <property type="term" value="F:metal ion binding"/>
    <property type="evidence" value="ECO:0007669"/>
    <property type="project" value="UniProtKB-KW"/>
</dbReference>
<protein>
    <recommendedName>
        <fullName evidence="7">Fe2OG dioxygenase domain-containing protein</fullName>
    </recommendedName>
</protein>
<feature type="compositionally biased region" description="Polar residues" evidence="6">
    <location>
        <begin position="1"/>
        <end position="13"/>
    </location>
</feature>
<dbReference type="InterPro" id="IPR026992">
    <property type="entry name" value="DIOX_N"/>
</dbReference>
<dbReference type="GO" id="GO:0016491">
    <property type="term" value="F:oxidoreductase activity"/>
    <property type="evidence" value="ECO:0007669"/>
    <property type="project" value="UniProtKB-KW"/>
</dbReference>
<feature type="region of interest" description="Disordered" evidence="6">
    <location>
        <begin position="1"/>
        <end position="24"/>
    </location>
</feature>
<dbReference type="Pfam" id="PF14226">
    <property type="entry name" value="DIOX_N"/>
    <property type="match status" value="1"/>
</dbReference>
<sequence>MTPVVATSRSLNNTETSPSATPTSAASLASLSEYHLDYSQWDPSDTTSDSSQSFVRALRRAMVGIGFFYLHNTPLDSGSNRRSSIFSLTERFFQLPLQDRLSIDMDNSRHFRGYCKFGDERTQSLQDHRDQIDYGTHVKPIAVDEAVLRSRPYLNLYGPNQFLDDDILPGHKDIMLDWFDTANEISMQLTRALELALGVREAQLSQFLTGVQSPVDGEQKDSLGPLPYARMKTIRYPAGEVVDGIKRVDGSEQGVGAHKDSGWLTLLSTSSVGGLQVQDFEGNWLSVPHVEGSTIVNFGQQIENVSGGIIQSATHRVVFPAVSPEPRYSMAWFSFPALNARLKPLDALQDFNDEVINLWKEAEARRQGKEIICDVPKGDLFGTHTENFGWIAFRGLVRSHPGVVKQFYTDFVE</sequence>
<dbReference type="Pfam" id="PF03171">
    <property type="entry name" value="2OG-FeII_Oxy"/>
    <property type="match status" value="1"/>
</dbReference>
<keyword evidence="2 5" id="KW-0479">Metal-binding</keyword>
<keyword evidence="4 5" id="KW-0408">Iron</keyword>
<dbReference type="OrthoDB" id="288590at2759"/>
<feature type="domain" description="Fe2OG dioxygenase" evidence="7">
    <location>
        <begin position="227"/>
        <end position="336"/>
    </location>
</feature>
<dbReference type="PANTHER" id="PTHR10209:SF885">
    <property type="entry name" value="2OG-FE(II) OXYGENASE FAMILY, PUTATIVE (AFU_ORTHOLOGUE AFUA_2G00750)-RELATED"/>
    <property type="match status" value="1"/>
</dbReference>
<name>A0A9P6QDA6_9FUNG</name>
<dbReference type="InterPro" id="IPR027443">
    <property type="entry name" value="IPNS-like_sf"/>
</dbReference>
<evidence type="ECO:0000313" key="9">
    <source>
        <dbReference type="Proteomes" id="UP000726737"/>
    </source>
</evidence>
<dbReference type="Proteomes" id="UP000726737">
    <property type="component" value="Unassembled WGS sequence"/>
</dbReference>
<dbReference type="PANTHER" id="PTHR10209">
    <property type="entry name" value="OXIDOREDUCTASE, 2OG-FE II OXYGENASE FAMILY PROTEIN"/>
    <property type="match status" value="1"/>
</dbReference>
<evidence type="ECO:0000256" key="3">
    <source>
        <dbReference type="ARBA" id="ARBA00023002"/>
    </source>
</evidence>
<evidence type="ECO:0000313" key="8">
    <source>
        <dbReference type="EMBL" id="KAG0263086.1"/>
    </source>
</evidence>
<evidence type="ECO:0000256" key="2">
    <source>
        <dbReference type="ARBA" id="ARBA00022723"/>
    </source>
</evidence>
<comment type="caution">
    <text evidence="8">The sequence shown here is derived from an EMBL/GenBank/DDBJ whole genome shotgun (WGS) entry which is preliminary data.</text>
</comment>
<evidence type="ECO:0000256" key="5">
    <source>
        <dbReference type="RuleBase" id="RU003682"/>
    </source>
</evidence>
<feature type="compositionally biased region" description="Low complexity" evidence="6">
    <location>
        <begin position="14"/>
        <end position="24"/>
    </location>
</feature>
<evidence type="ECO:0000256" key="1">
    <source>
        <dbReference type="ARBA" id="ARBA00008056"/>
    </source>
</evidence>
<dbReference type="EMBL" id="JAAAJA010000082">
    <property type="protein sequence ID" value="KAG0263086.1"/>
    <property type="molecule type" value="Genomic_DNA"/>
</dbReference>
<dbReference type="InterPro" id="IPR005123">
    <property type="entry name" value="Oxoglu/Fe-dep_dioxygenase_dom"/>
</dbReference>
<reference evidence="8" key="1">
    <citation type="journal article" date="2020" name="Fungal Divers.">
        <title>Resolving the Mortierellaceae phylogeny through synthesis of multi-gene phylogenetics and phylogenomics.</title>
        <authorList>
            <person name="Vandepol N."/>
            <person name="Liber J."/>
            <person name="Desiro A."/>
            <person name="Na H."/>
            <person name="Kennedy M."/>
            <person name="Barry K."/>
            <person name="Grigoriev I.V."/>
            <person name="Miller A.N."/>
            <person name="O'Donnell K."/>
            <person name="Stajich J.E."/>
            <person name="Bonito G."/>
        </authorList>
    </citation>
    <scope>NUCLEOTIDE SEQUENCE</scope>
    <source>
        <strain evidence="8">KOD948</strain>
    </source>
</reference>
<dbReference type="Gene3D" id="2.60.120.330">
    <property type="entry name" value="B-lactam Antibiotic, Isopenicillin N Synthase, Chain"/>
    <property type="match status" value="1"/>
</dbReference>
<evidence type="ECO:0000256" key="4">
    <source>
        <dbReference type="ARBA" id="ARBA00023004"/>
    </source>
</evidence>
<comment type="similarity">
    <text evidence="1 5">Belongs to the iron/ascorbate-dependent oxidoreductase family.</text>
</comment>
<evidence type="ECO:0000256" key="6">
    <source>
        <dbReference type="SAM" id="MobiDB-lite"/>
    </source>
</evidence>
<dbReference type="InterPro" id="IPR044861">
    <property type="entry name" value="IPNS-like_FE2OG_OXY"/>
</dbReference>
<organism evidence="8 9">
    <name type="scientific">Mortierella polycephala</name>
    <dbReference type="NCBI Taxonomy" id="41804"/>
    <lineage>
        <taxon>Eukaryota</taxon>
        <taxon>Fungi</taxon>
        <taxon>Fungi incertae sedis</taxon>
        <taxon>Mucoromycota</taxon>
        <taxon>Mortierellomycotina</taxon>
        <taxon>Mortierellomycetes</taxon>
        <taxon>Mortierellales</taxon>
        <taxon>Mortierellaceae</taxon>
        <taxon>Mortierella</taxon>
    </lineage>
</organism>
<keyword evidence="9" id="KW-1185">Reference proteome</keyword>
<gene>
    <name evidence="8" type="ORF">BG011_009289</name>
</gene>
<accession>A0A9P6QDA6</accession>